<name>B8GR83_THISH</name>
<sequence>MRRHQRGLTLLEFALVVVVVGLLMWLAMTKILRLEADVERVNMQRTVAALNSALAMEFAERVVNGRLGTVPEMAGTNPMDWLAQVPGTYLGTLGPAEAGAVPEGRWYYDAQQGLLVYRVAHTGRFESGVEGVPRARFRVEVVEHPRDGSPQGVRLVAAELFIWK</sequence>
<dbReference type="InterPro" id="IPR045584">
    <property type="entry name" value="Pilin-like"/>
</dbReference>
<evidence type="ECO:0008006" key="4">
    <source>
        <dbReference type="Google" id="ProtNLM"/>
    </source>
</evidence>
<dbReference type="OrthoDB" id="5405523at2"/>
<evidence type="ECO:0000313" key="3">
    <source>
        <dbReference type="Proteomes" id="UP000002383"/>
    </source>
</evidence>
<feature type="transmembrane region" description="Helical" evidence="1">
    <location>
        <begin position="7"/>
        <end position="28"/>
    </location>
</feature>
<protein>
    <recommendedName>
        <fullName evidence="4">Prepilin-type N-terminal cleavage/methylation domain-containing protein</fullName>
    </recommendedName>
</protein>
<dbReference type="AlphaFoldDB" id="B8GR83"/>
<evidence type="ECO:0000313" key="2">
    <source>
        <dbReference type="EMBL" id="ACL74337.1"/>
    </source>
</evidence>
<dbReference type="KEGG" id="tgr:Tgr7_3269"/>
<keyword evidence="1" id="KW-0812">Transmembrane</keyword>
<dbReference type="InterPro" id="IPR012902">
    <property type="entry name" value="N_methyl_site"/>
</dbReference>
<dbReference type="SUPFAM" id="SSF54523">
    <property type="entry name" value="Pili subunits"/>
    <property type="match status" value="1"/>
</dbReference>
<dbReference type="Proteomes" id="UP000002383">
    <property type="component" value="Chromosome"/>
</dbReference>
<dbReference type="PROSITE" id="PS00409">
    <property type="entry name" value="PROKAR_NTER_METHYL"/>
    <property type="match status" value="1"/>
</dbReference>
<dbReference type="STRING" id="396588.Tgr7_3269"/>
<keyword evidence="1" id="KW-0472">Membrane</keyword>
<dbReference type="NCBIfam" id="TIGR02532">
    <property type="entry name" value="IV_pilin_GFxxxE"/>
    <property type="match status" value="1"/>
</dbReference>
<keyword evidence="1" id="KW-1133">Transmembrane helix</keyword>
<dbReference type="EMBL" id="CP001339">
    <property type="protein sequence ID" value="ACL74337.1"/>
    <property type="molecule type" value="Genomic_DNA"/>
</dbReference>
<organism evidence="2 3">
    <name type="scientific">Thioalkalivibrio sulfidiphilus (strain HL-EbGR7)</name>
    <dbReference type="NCBI Taxonomy" id="396588"/>
    <lineage>
        <taxon>Bacteria</taxon>
        <taxon>Pseudomonadati</taxon>
        <taxon>Pseudomonadota</taxon>
        <taxon>Gammaproteobacteria</taxon>
        <taxon>Chromatiales</taxon>
        <taxon>Ectothiorhodospiraceae</taxon>
        <taxon>Thioalkalivibrio</taxon>
    </lineage>
</organism>
<keyword evidence="3" id="KW-1185">Reference proteome</keyword>
<reference evidence="2 3" key="1">
    <citation type="journal article" date="2011" name="Stand. Genomic Sci.">
        <title>Complete genome sequence of 'Thioalkalivibrio sulfidophilus' HL-EbGr7.</title>
        <authorList>
            <person name="Muyzer G."/>
            <person name="Sorokin D.Y."/>
            <person name="Mavromatis K."/>
            <person name="Lapidus A."/>
            <person name="Clum A."/>
            <person name="Ivanova N."/>
            <person name="Pati A."/>
            <person name="d'Haeseleer P."/>
            <person name="Woyke T."/>
            <person name="Kyrpides N.C."/>
        </authorList>
    </citation>
    <scope>NUCLEOTIDE SEQUENCE [LARGE SCALE GENOMIC DNA]</scope>
    <source>
        <strain evidence="2 3">HL-EbGR7</strain>
    </source>
</reference>
<evidence type="ECO:0000256" key="1">
    <source>
        <dbReference type="SAM" id="Phobius"/>
    </source>
</evidence>
<proteinExistence type="predicted"/>
<accession>B8GR83</accession>
<gene>
    <name evidence="2" type="ordered locus">Tgr7_3269</name>
</gene>
<dbReference type="RefSeq" id="WP_012639799.1">
    <property type="nucleotide sequence ID" value="NC_011901.1"/>
</dbReference>
<dbReference type="eggNOG" id="COG2165">
    <property type="taxonomic scope" value="Bacteria"/>
</dbReference>
<dbReference type="HOGENOM" id="CLU_1480121_0_0_6"/>